<evidence type="ECO:0000256" key="3">
    <source>
        <dbReference type="ARBA" id="ARBA00022679"/>
    </source>
</evidence>
<comment type="caution">
    <text evidence="6">The sequence shown here is derived from an EMBL/GenBank/DDBJ whole genome shotgun (WGS) entry which is preliminary data.</text>
</comment>
<dbReference type="PROSITE" id="PS50075">
    <property type="entry name" value="CARRIER"/>
    <property type="match status" value="1"/>
</dbReference>
<evidence type="ECO:0000256" key="4">
    <source>
        <dbReference type="ARBA" id="ARBA00023268"/>
    </source>
</evidence>
<dbReference type="RefSeq" id="WP_267024919.1">
    <property type="nucleotide sequence ID" value="NZ_JAIFZO010000002.1"/>
</dbReference>
<dbReference type="InterPro" id="IPR050091">
    <property type="entry name" value="PKS_NRPS_Biosynth_Enz"/>
</dbReference>
<dbReference type="InterPro" id="IPR009081">
    <property type="entry name" value="PP-bd_ACP"/>
</dbReference>
<evidence type="ECO:0000256" key="2">
    <source>
        <dbReference type="ARBA" id="ARBA00022553"/>
    </source>
</evidence>
<keyword evidence="3" id="KW-0808">Transferase</keyword>
<gene>
    <name evidence="6" type="ORF">K3769_03230</name>
</gene>
<dbReference type="InterPro" id="IPR036736">
    <property type="entry name" value="ACP-like_sf"/>
</dbReference>
<name>A0ABT3UW58_9ACTN</name>
<feature type="domain" description="Carrier" evidence="5">
    <location>
        <begin position="258"/>
        <end position="337"/>
    </location>
</feature>
<protein>
    <submittedName>
        <fullName evidence="6">Acyl carrier protein</fullName>
    </submittedName>
</protein>
<accession>A0ABT3UW58</accession>
<dbReference type="Pfam" id="PF00550">
    <property type="entry name" value="PP-binding"/>
    <property type="match status" value="1"/>
</dbReference>
<dbReference type="EMBL" id="JAIFZO010000002">
    <property type="protein sequence ID" value="MCX4231800.1"/>
    <property type="molecule type" value="Genomic_DNA"/>
</dbReference>
<dbReference type="PANTHER" id="PTHR43775:SF51">
    <property type="entry name" value="INACTIVE PHENOLPHTHIOCEROL SYNTHESIS POLYKETIDE SYNTHASE TYPE I PKS1-RELATED"/>
    <property type="match status" value="1"/>
</dbReference>
<dbReference type="PANTHER" id="PTHR43775">
    <property type="entry name" value="FATTY ACID SYNTHASE"/>
    <property type="match status" value="1"/>
</dbReference>
<evidence type="ECO:0000256" key="1">
    <source>
        <dbReference type="ARBA" id="ARBA00022450"/>
    </source>
</evidence>
<keyword evidence="1" id="KW-0596">Phosphopantetheine</keyword>
<dbReference type="SMART" id="SM01294">
    <property type="entry name" value="PKS_PP_betabranch"/>
    <property type="match status" value="1"/>
</dbReference>
<dbReference type="InterPro" id="IPR020806">
    <property type="entry name" value="PKS_PP-bd"/>
</dbReference>
<sequence>MAGRPMKPIPEDADPVLRAFVTDLRAFVDTAVAPGEAVSSLSSVSPPRIGRSTLMHALGGQRLPTMQTVQAIVDIVVRVRQLSHEERRELSGKWTLKWKRAMTLLGPAGSGESVEKPPFDSGTSATVARSAMGVDPVYYERTHEPRTENDPVADAVASLDQALLNLKQATRDVTRARAVLARATAVARSTTKTPQDSAAQYDDVLAELLQEGGDLEGAEAPGQQGAVHDAARALPILLRKDVGDPEALAQQLALLPVAQQEEVLAYLVLEHAAAALDRTSIQGLRESGTFEDAGFDSLTAIDLRNRLNHDFGLELPATLIFDHPTPSAVAAYVRELLAVRAAH</sequence>
<organism evidence="6 7">
    <name type="scientific">Streptomyces ortus</name>
    <dbReference type="NCBI Taxonomy" id="2867268"/>
    <lineage>
        <taxon>Bacteria</taxon>
        <taxon>Bacillati</taxon>
        <taxon>Actinomycetota</taxon>
        <taxon>Actinomycetes</taxon>
        <taxon>Kitasatosporales</taxon>
        <taxon>Streptomycetaceae</taxon>
        <taxon>Streptomyces</taxon>
    </lineage>
</organism>
<dbReference type="InterPro" id="IPR006162">
    <property type="entry name" value="Ppantetheine_attach_site"/>
</dbReference>
<keyword evidence="4" id="KW-0511">Multifunctional enzyme</keyword>
<dbReference type="PROSITE" id="PS00012">
    <property type="entry name" value="PHOSPHOPANTETHEINE"/>
    <property type="match status" value="1"/>
</dbReference>
<dbReference type="Proteomes" id="UP001165590">
    <property type="component" value="Unassembled WGS sequence"/>
</dbReference>
<evidence type="ECO:0000313" key="7">
    <source>
        <dbReference type="Proteomes" id="UP001165590"/>
    </source>
</evidence>
<reference evidence="6" key="1">
    <citation type="journal article" date="2022" name="bioRxiv">
        <title>Discovery and biosynthetic assessment of Streptomyces ortus sp nov. isolated from a deep-sea sponge.</title>
        <authorList>
            <person name="Williams S.E."/>
        </authorList>
    </citation>
    <scope>NUCLEOTIDE SEQUENCE</scope>
    <source>
        <strain evidence="6">A15ISP2-DRY2</strain>
    </source>
</reference>
<evidence type="ECO:0000259" key="5">
    <source>
        <dbReference type="PROSITE" id="PS50075"/>
    </source>
</evidence>
<keyword evidence="7" id="KW-1185">Reference proteome</keyword>
<dbReference type="SUPFAM" id="SSF47336">
    <property type="entry name" value="ACP-like"/>
    <property type="match status" value="1"/>
</dbReference>
<dbReference type="Gene3D" id="1.10.1200.10">
    <property type="entry name" value="ACP-like"/>
    <property type="match status" value="1"/>
</dbReference>
<dbReference type="SMART" id="SM00823">
    <property type="entry name" value="PKS_PP"/>
    <property type="match status" value="1"/>
</dbReference>
<evidence type="ECO:0000313" key="6">
    <source>
        <dbReference type="EMBL" id="MCX4231800.1"/>
    </source>
</evidence>
<keyword evidence="2" id="KW-0597">Phosphoprotein</keyword>
<proteinExistence type="predicted"/>